<dbReference type="InterPro" id="IPR015421">
    <property type="entry name" value="PyrdxlP-dep_Trfase_major"/>
</dbReference>
<dbReference type="RefSeq" id="WP_211470748.1">
    <property type="nucleotide sequence ID" value="NZ_JAGSXH010000117.1"/>
</dbReference>
<keyword evidence="5" id="KW-0032">Aminotransferase</keyword>
<evidence type="ECO:0000256" key="1">
    <source>
        <dbReference type="ARBA" id="ARBA00001933"/>
    </source>
</evidence>
<dbReference type="Pfam" id="PF01041">
    <property type="entry name" value="DegT_DnrJ_EryC1"/>
    <property type="match status" value="1"/>
</dbReference>
<keyword evidence="6" id="KW-1185">Reference proteome</keyword>
<keyword evidence="5" id="KW-0808">Transferase</keyword>
<comment type="cofactor">
    <cofactor evidence="1">
        <name>pyridoxal 5'-phosphate</name>
        <dbReference type="ChEBI" id="CHEBI:597326"/>
    </cofactor>
</comment>
<dbReference type="SUPFAM" id="SSF53383">
    <property type="entry name" value="PLP-dependent transferases"/>
    <property type="match status" value="1"/>
</dbReference>
<sequence>MSATSANAATPGGGAAGDFIPAAKPVIGEEEIEAAVRVLRSGNVVQGPQVAAFEDEFAALVAGRHCVAVNSGTSALLLALAGLGIGTGDEVIVPSFTFAATANAVRLTGATPVFADIDPATFCLDPAAVSALIGPRTAAIMPVHLYGHPADMRALGGLATRHGLAVVEDAAQAHGARLDGTPVGGFGDAACFSFYPTKNMHALEGGMVATADAELARRIRLLRNQGMERRYANELVGYNLRLTDVAAAIGRVQLGRLPGWNERRRANAAKLDAGLAGVPGLGIAAAAPDVVHVYHQYTVRVAGGRRDALQAFLTEQGIGCAVYYPTPVHLLPPFVAAGADLALPETQRAAAEVLSLPVHPSLSDADVDRITAAVRSFHLEPDMRELS</sequence>
<evidence type="ECO:0000256" key="4">
    <source>
        <dbReference type="RuleBase" id="RU004508"/>
    </source>
</evidence>
<dbReference type="CDD" id="cd00616">
    <property type="entry name" value="AHBA_syn"/>
    <property type="match status" value="1"/>
</dbReference>
<name>A0A8J8BE68_9ACTN</name>
<feature type="active site" description="Proton acceptor" evidence="2">
    <location>
        <position position="198"/>
    </location>
</feature>
<dbReference type="InterPro" id="IPR015422">
    <property type="entry name" value="PyrdxlP-dep_Trfase_small"/>
</dbReference>
<dbReference type="Gene3D" id="3.90.1150.10">
    <property type="entry name" value="Aspartate Aminotransferase, domain 1"/>
    <property type="match status" value="1"/>
</dbReference>
<dbReference type="PIRSF" id="PIRSF000390">
    <property type="entry name" value="PLP_StrS"/>
    <property type="match status" value="1"/>
</dbReference>
<evidence type="ECO:0000256" key="2">
    <source>
        <dbReference type="PIRSR" id="PIRSR000390-1"/>
    </source>
</evidence>
<dbReference type="InterPro" id="IPR015424">
    <property type="entry name" value="PyrdxlP-dep_Trfase"/>
</dbReference>
<reference evidence="5" key="1">
    <citation type="submission" date="2021-04" db="EMBL/GenBank/DDBJ databases">
        <title>Genome based classification of Actinospica acidithermotolerans sp. nov., an actinobacterium isolated from an Indonesian hot spring.</title>
        <authorList>
            <person name="Kusuma A.B."/>
            <person name="Putra K.E."/>
            <person name="Nafisah S."/>
            <person name="Loh J."/>
            <person name="Nouioui I."/>
            <person name="Goodfellow M."/>
        </authorList>
    </citation>
    <scope>NUCLEOTIDE SEQUENCE</scope>
    <source>
        <strain evidence="5">DSM 45618</strain>
    </source>
</reference>
<dbReference type="Gene3D" id="3.40.640.10">
    <property type="entry name" value="Type I PLP-dependent aspartate aminotransferase-like (Major domain)"/>
    <property type="match status" value="1"/>
</dbReference>
<evidence type="ECO:0000313" key="5">
    <source>
        <dbReference type="EMBL" id="MBS2966053.1"/>
    </source>
</evidence>
<dbReference type="AlphaFoldDB" id="A0A8J8BE68"/>
<dbReference type="PANTHER" id="PTHR30244:SF34">
    <property type="entry name" value="DTDP-4-AMINO-4,6-DIDEOXYGALACTOSE TRANSAMINASE"/>
    <property type="match status" value="1"/>
</dbReference>
<protein>
    <submittedName>
        <fullName evidence="5">DegT/DnrJ/EryC1/StrS family aminotransferase</fullName>
    </submittedName>
</protein>
<dbReference type="EMBL" id="JAGSXH010000117">
    <property type="protein sequence ID" value="MBS2966053.1"/>
    <property type="molecule type" value="Genomic_DNA"/>
</dbReference>
<dbReference type="GO" id="GO:0030170">
    <property type="term" value="F:pyridoxal phosphate binding"/>
    <property type="evidence" value="ECO:0007669"/>
    <property type="project" value="TreeGrafter"/>
</dbReference>
<dbReference type="GO" id="GO:0008483">
    <property type="term" value="F:transaminase activity"/>
    <property type="evidence" value="ECO:0007669"/>
    <property type="project" value="UniProtKB-KW"/>
</dbReference>
<gene>
    <name evidence="5" type="ORF">KGA66_23615</name>
</gene>
<accession>A0A8J8BE68</accession>
<dbReference type="PANTHER" id="PTHR30244">
    <property type="entry name" value="TRANSAMINASE"/>
    <property type="match status" value="1"/>
</dbReference>
<proteinExistence type="inferred from homology"/>
<organism evidence="5 6">
    <name type="scientific">Actinocrinis puniceicyclus</name>
    <dbReference type="NCBI Taxonomy" id="977794"/>
    <lineage>
        <taxon>Bacteria</taxon>
        <taxon>Bacillati</taxon>
        <taxon>Actinomycetota</taxon>
        <taxon>Actinomycetes</taxon>
        <taxon>Catenulisporales</taxon>
        <taxon>Actinospicaceae</taxon>
        <taxon>Actinocrinis</taxon>
    </lineage>
</organism>
<evidence type="ECO:0000256" key="3">
    <source>
        <dbReference type="PIRSR" id="PIRSR000390-2"/>
    </source>
</evidence>
<dbReference type="Proteomes" id="UP000677913">
    <property type="component" value="Unassembled WGS sequence"/>
</dbReference>
<feature type="modified residue" description="N6-(pyridoxal phosphate)lysine" evidence="3">
    <location>
        <position position="198"/>
    </location>
</feature>
<evidence type="ECO:0000313" key="6">
    <source>
        <dbReference type="Proteomes" id="UP000677913"/>
    </source>
</evidence>
<comment type="similarity">
    <text evidence="4">Belongs to the DegT/DnrJ/EryC1 family.</text>
</comment>
<comment type="caution">
    <text evidence="5">The sequence shown here is derived from an EMBL/GenBank/DDBJ whole genome shotgun (WGS) entry which is preliminary data.</text>
</comment>
<dbReference type="InterPro" id="IPR000653">
    <property type="entry name" value="DegT/StrS_aminotransferase"/>
</dbReference>
<dbReference type="GO" id="GO:0000271">
    <property type="term" value="P:polysaccharide biosynthetic process"/>
    <property type="evidence" value="ECO:0007669"/>
    <property type="project" value="TreeGrafter"/>
</dbReference>
<keyword evidence="3 4" id="KW-0663">Pyridoxal phosphate</keyword>